<dbReference type="OrthoDB" id="542507at2759"/>
<dbReference type="AlphaFoldDB" id="A0A5N6Q2S7"/>
<dbReference type="EMBL" id="SZYD01000001">
    <property type="protein sequence ID" value="KAD7478417.1"/>
    <property type="molecule type" value="Genomic_DNA"/>
</dbReference>
<gene>
    <name evidence="2" type="ORF">E3N88_01553</name>
</gene>
<feature type="region of interest" description="Disordered" evidence="1">
    <location>
        <begin position="1"/>
        <end position="20"/>
    </location>
</feature>
<evidence type="ECO:0000313" key="2">
    <source>
        <dbReference type="EMBL" id="KAD7478417.1"/>
    </source>
</evidence>
<dbReference type="PANTHER" id="PTHR33975">
    <property type="entry name" value="MYELIN-ASSOCIATED OLIGODENDROCYTE BASIC PROTEIN"/>
    <property type="match status" value="1"/>
</dbReference>
<dbReference type="GO" id="GO:0009507">
    <property type="term" value="C:chloroplast"/>
    <property type="evidence" value="ECO:0007669"/>
    <property type="project" value="TreeGrafter"/>
</dbReference>
<sequence length="274" mass="30582">MGGSSFRSSSSRSSNSRHRTSTSYYDTSYRISRSSCSTSSEVKIGLLECCIGIITIFAICLWLGRYYADGVDTSVLKLQVGLLGTARSLQKDLNQIAETADTSSPKGFRYILQETILSVLQHPDYCISGYSSVEVTKGVKECEKQFNKLSMEERVKFNEETLINYNNIRKKQSVTTHEKVFNGVSNKYIVVTIIVAASGVHELPPIKSSELLKTALQKLASIPSNNILAAEVLWTPQKDDDSLSEQEMHEDYPLLHLLLDDEQMHKTVAPSNRV</sequence>
<dbReference type="InterPro" id="IPR010903">
    <property type="entry name" value="DUF1517"/>
</dbReference>
<organism evidence="2 3">
    <name type="scientific">Mikania micrantha</name>
    <name type="common">bitter vine</name>
    <dbReference type="NCBI Taxonomy" id="192012"/>
    <lineage>
        <taxon>Eukaryota</taxon>
        <taxon>Viridiplantae</taxon>
        <taxon>Streptophyta</taxon>
        <taxon>Embryophyta</taxon>
        <taxon>Tracheophyta</taxon>
        <taxon>Spermatophyta</taxon>
        <taxon>Magnoliopsida</taxon>
        <taxon>eudicotyledons</taxon>
        <taxon>Gunneridae</taxon>
        <taxon>Pentapetalae</taxon>
        <taxon>asterids</taxon>
        <taxon>campanulids</taxon>
        <taxon>Asterales</taxon>
        <taxon>Asteraceae</taxon>
        <taxon>Asteroideae</taxon>
        <taxon>Heliantheae alliance</taxon>
        <taxon>Eupatorieae</taxon>
        <taxon>Mikania</taxon>
    </lineage>
</organism>
<evidence type="ECO:0000313" key="3">
    <source>
        <dbReference type="Proteomes" id="UP000326396"/>
    </source>
</evidence>
<name>A0A5N6Q2S7_9ASTR</name>
<dbReference type="PANTHER" id="PTHR33975:SF2">
    <property type="entry name" value="MYELIN-ASSOCIATED OLIGODENDROCYTE BASIC PROTEIN"/>
    <property type="match status" value="1"/>
</dbReference>
<evidence type="ECO:0000256" key="1">
    <source>
        <dbReference type="SAM" id="MobiDB-lite"/>
    </source>
</evidence>
<comment type="caution">
    <text evidence="2">The sequence shown here is derived from an EMBL/GenBank/DDBJ whole genome shotgun (WGS) entry which is preliminary data.</text>
</comment>
<dbReference type="InterPro" id="IPR053023">
    <property type="entry name" value="FLAP_modulator"/>
</dbReference>
<protein>
    <submittedName>
        <fullName evidence="2">Uncharacterized protein</fullName>
    </submittedName>
</protein>
<dbReference type="Pfam" id="PF07466">
    <property type="entry name" value="DUF1517"/>
    <property type="match status" value="1"/>
</dbReference>
<feature type="compositionally biased region" description="Low complexity" evidence="1">
    <location>
        <begin position="1"/>
        <end position="14"/>
    </location>
</feature>
<dbReference type="PIRSF" id="PIRSF037221">
    <property type="entry name" value="DUF1517"/>
    <property type="match status" value="1"/>
</dbReference>
<dbReference type="Proteomes" id="UP000326396">
    <property type="component" value="Linkage Group LG1"/>
</dbReference>
<reference evidence="2 3" key="1">
    <citation type="submission" date="2019-05" db="EMBL/GenBank/DDBJ databases">
        <title>Mikania micrantha, genome provides insights into the molecular mechanism of rapid growth.</title>
        <authorList>
            <person name="Liu B."/>
        </authorList>
    </citation>
    <scope>NUCLEOTIDE SEQUENCE [LARGE SCALE GENOMIC DNA]</scope>
    <source>
        <strain evidence="2">NLD-2019</strain>
        <tissue evidence="2">Leaf</tissue>
    </source>
</reference>
<accession>A0A5N6Q2S7</accession>
<proteinExistence type="predicted"/>
<keyword evidence="3" id="KW-1185">Reference proteome</keyword>